<dbReference type="Proteomes" id="UP001418637">
    <property type="component" value="Unassembled WGS sequence"/>
</dbReference>
<protein>
    <submittedName>
        <fullName evidence="1">Uncharacterized protein</fullName>
    </submittedName>
</protein>
<sequence>MEKSTKNKTRTNCLLADRVFGEKPMKLPSLGDLVFERKKGKGVDVTALICGDPPKGRSAYDLLSRKVQDPFKGYVMEEYIFI</sequence>
<evidence type="ECO:0000313" key="1">
    <source>
        <dbReference type="EMBL" id="MEN3931398.1"/>
    </source>
</evidence>
<dbReference type="EMBL" id="JBBYXI010000003">
    <property type="protein sequence ID" value="MEN3931398.1"/>
    <property type="molecule type" value="Genomic_DNA"/>
</dbReference>
<reference evidence="1 2" key="1">
    <citation type="submission" date="2024-04" db="EMBL/GenBank/DDBJ databases">
        <title>A novel species isolated from cricket.</title>
        <authorList>
            <person name="Wang H.-C."/>
        </authorList>
    </citation>
    <scope>NUCLEOTIDE SEQUENCE [LARGE SCALE GENOMIC DNA]</scope>
    <source>
        <strain evidence="1 2">WL0021</strain>
    </source>
</reference>
<evidence type="ECO:0000313" key="2">
    <source>
        <dbReference type="Proteomes" id="UP001418637"/>
    </source>
</evidence>
<dbReference type="RefSeq" id="WP_346337428.1">
    <property type="nucleotide sequence ID" value="NZ_JBBYXI010000003.1"/>
</dbReference>
<gene>
    <name evidence="1" type="ORF">WJT86_10055</name>
</gene>
<accession>A0ABV0BKC9</accession>
<proteinExistence type="predicted"/>
<organism evidence="1 2">
    <name type="scientific">Hohaiivirga grylli</name>
    <dbReference type="NCBI Taxonomy" id="3133970"/>
    <lineage>
        <taxon>Bacteria</taxon>
        <taxon>Pseudomonadati</taxon>
        <taxon>Pseudomonadota</taxon>
        <taxon>Alphaproteobacteria</taxon>
        <taxon>Hyphomicrobiales</taxon>
        <taxon>Methylobacteriaceae</taxon>
        <taxon>Hohaiivirga</taxon>
    </lineage>
</organism>
<keyword evidence="2" id="KW-1185">Reference proteome</keyword>
<name>A0ABV0BKC9_9HYPH</name>
<comment type="caution">
    <text evidence="1">The sequence shown here is derived from an EMBL/GenBank/DDBJ whole genome shotgun (WGS) entry which is preliminary data.</text>
</comment>